<feature type="modified residue" description="Phosphohistidine" evidence="4">
    <location>
        <position position="888"/>
    </location>
</feature>
<evidence type="ECO:0000256" key="5">
    <source>
        <dbReference type="PROSITE-ProRule" id="PRU00169"/>
    </source>
</evidence>
<dbReference type="PROSITE" id="PS50109">
    <property type="entry name" value="HIS_KIN"/>
    <property type="match status" value="1"/>
</dbReference>
<dbReference type="PROSITE" id="PS50894">
    <property type="entry name" value="HPT"/>
    <property type="match status" value="1"/>
</dbReference>
<dbReference type="Gene3D" id="3.30.450.40">
    <property type="match status" value="1"/>
</dbReference>
<evidence type="ECO:0000256" key="3">
    <source>
        <dbReference type="ARBA" id="ARBA00022553"/>
    </source>
</evidence>
<evidence type="ECO:0000313" key="10">
    <source>
        <dbReference type="EMBL" id="MCA9755302.1"/>
    </source>
</evidence>
<evidence type="ECO:0000256" key="6">
    <source>
        <dbReference type="SAM" id="Phobius"/>
    </source>
</evidence>
<feature type="transmembrane region" description="Helical" evidence="6">
    <location>
        <begin position="50"/>
        <end position="68"/>
    </location>
</feature>
<dbReference type="InterPro" id="IPR005467">
    <property type="entry name" value="His_kinase_dom"/>
</dbReference>
<feature type="modified residue" description="4-aspartylphosphate" evidence="5">
    <location>
        <position position="589"/>
    </location>
</feature>
<dbReference type="Pfam" id="PF01627">
    <property type="entry name" value="Hpt"/>
    <property type="match status" value="1"/>
</dbReference>
<dbReference type="SUPFAM" id="SSF55874">
    <property type="entry name" value="ATPase domain of HSP90 chaperone/DNA topoisomerase II/histidine kinase"/>
    <property type="match status" value="1"/>
</dbReference>
<dbReference type="SMART" id="SM00387">
    <property type="entry name" value="HATPase_c"/>
    <property type="match status" value="1"/>
</dbReference>
<sequence>MRDPQRPSRRKPHGSAGPPVALVCLLLSAIALALGGAVTGTPTPWVDLRVGLGILACLCAALLLFALIERSRRLEAREHSDARGELDRANERIAELELATGRKDVVFAELRRFMEEILSATSWESTVPVAVEPLAEALGVDVVYLLKDPRSHPGPQVPVVAWTNREAPPDSAQASMLDCTHPALLHWAEHLLAGRTLEVSSSIAQGPEGDVLAALDVESLRVVPIQASGSWWGYLVLGAPASSWEGIGSETLAALAGVIGVAASASAMKSELDRARDATDASEAASAAKSQFLANMSHEIRTPLTGVMGMLHLLHRTELTPSQDRYVIDALTAADALLTVIGDALDFSKIEAGRFELKESDFSAHDLIDGSIRIFAEKAESKGVELVYRVDDNVPAELHGDANRIRQILVNLLGNALKFTDYGRVFVNCYRQEASGPGVSLCFEVSDTGCGIPYEYQRSIFDPFSQADNSMTRVFGGTGLGLAISRQLASLMGGTVTVESTPGAGSDFRLTVMLGISHLSAAIPKDDPRGLDGKKILVVDDCDVTRSVLAEYLTSWGASVDEAYDAMQGLEALRDAALAGSPHSAALIDWSMPGLDGLGLAALIREDRALDGVALVHLNGFASIPEGETEDEVELFAASVPKPIRKSELRESLLVAVSGRRMTRTPTAKKAAAPPRVVNSDSELLVLVAEDTEINRTVIGEMLSGLGCRAIFAHNGEEAVALVREHDFALILMDCQMPVMDGWEATRQIRAWEQETTDGTVRRPILALTAHAMKGNREACLEAGMDDFITKPIDPEDLARGVETWATLRPSAERATARSVVPIAANTPSAGQSDAPIDYESLLARCMGRTEFADRLVRKLAEYLPDWVSEIQLAVEDDDAAGLDASAHKLKGASASVSAEPIRRLAERLEACGRDGNLSDARGLLLQLQSEQDRLLSSLADQSEVA</sequence>
<dbReference type="Pfam" id="PF00512">
    <property type="entry name" value="HisKA"/>
    <property type="match status" value="1"/>
</dbReference>
<dbReference type="CDD" id="cd17546">
    <property type="entry name" value="REC_hyHK_CKI1_RcsC-like"/>
    <property type="match status" value="1"/>
</dbReference>
<dbReference type="Proteomes" id="UP000739538">
    <property type="component" value="Unassembled WGS sequence"/>
</dbReference>
<dbReference type="InterPro" id="IPR036641">
    <property type="entry name" value="HPT_dom_sf"/>
</dbReference>
<dbReference type="InterPro" id="IPR029016">
    <property type="entry name" value="GAF-like_dom_sf"/>
</dbReference>
<dbReference type="PANTHER" id="PTHR45339:SF5">
    <property type="entry name" value="HISTIDINE KINASE"/>
    <property type="match status" value="1"/>
</dbReference>
<dbReference type="Pfam" id="PF00072">
    <property type="entry name" value="Response_reg"/>
    <property type="match status" value="2"/>
</dbReference>
<dbReference type="Gene3D" id="1.10.287.130">
    <property type="match status" value="1"/>
</dbReference>
<dbReference type="PRINTS" id="PR00344">
    <property type="entry name" value="BCTRLSENSOR"/>
</dbReference>
<dbReference type="GO" id="GO:0000155">
    <property type="term" value="F:phosphorelay sensor kinase activity"/>
    <property type="evidence" value="ECO:0007669"/>
    <property type="project" value="InterPro"/>
</dbReference>
<dbReference type="SUPFAM" id="SSF52172">
    <property type="entry name" value="CheY-like"/>
    <property type="match status" value="2"/>
</dbReference>
<dbReference type="InterPro" id="IPR003594">
    <property type="entry name" value="HATPase_dom"/>
</dbReference>
<dbReference type="SUPFAM" id="SSF47226">
    <property type="entry name" value="Histidine-containing phosphotransfer domain, HPT domain"/>
    <property type="match status" value="1"/>
</dbReference>
<reference evidence="10" key="2">
    <citation type="journal article" date="2021" name="Microbiome">
        <title>Successional dynamics and alternative stable states in a saline activated sludge microbial community over 9 years.</title>
        <authorList>
            <person name="Wang Y."/>
            <person name="Ye J."/>
            <person name="Ju F."/>
            <person name="Liu L."/>
            <person name="Boyd J.A."/>
            <person name="Deng Y."/>
            <person name="Parks D.H."/>
            <person name="Jiang X."/>
            <person name="Yin X."/>
            <person name="Woodcroft B.J."/>
            <person name="Tyson G.W."/>
            <person name="Hugenholtz P."/>
            <person name="Polz M.F."/>
            <person name="Zhang T."/>
        </authorList>
    </citation>
    <scope>NUCLEOTIDE SEQUENCE</scope>
    <source>
        <strain evidence="10">HKST-UBA02</strain>
    </source>
</reference>
<dbReference type="Pfam" id="PF02518">
    <property type="entry name" value="HATPase_c"/>
    <property type="match status" value="1"/>
</dbReference>
<dbReference type="FunFam" id="3.30.565.10:FF:000010">
    <property type="entry name" value="Sensor histidine kinase RcsC"/>
    <property type="match status" value="1"/>
</dbReference>
<dbReference type="InterPro" id="IPR011006">
    <property type="entry name" value="CheY-like_superfamily"/>
</dbReference>
<feature type="domain" description="Histidine kinase" evidence="7">
    <location>
        <begin position="295"/>
        <end position="516"/>
    </location>
</feature>
<evidence type="ECO:0000313" key="11">
    <source>
        <dbReference type="Proteomes" id="UP000739538"/>
    </source>
</evidence>
<dbReference type="SMART" id="SM00388">
    <property type="entry name" value="HisKA"/>
    <property type="match status" value="1"/>
</dbReference>
<feature type="domain" description="HPt" evidence="9">
    <location>
        <begin position="849"/>
        <end position="946"/>
    </location>
</feature>
<evidence type="ECO:0000256" key="2">
    <source>
        <dbReference type="ARBA" id="ARBA00012438"/>
    </source>
</evidence>
<dbReference type="InterPro" id="IPR008207">
    <property type="entry name" value="Sig_transdc_His_kin_Hpt_dom"/>
</dbReference>
<comment type="caution">
    <text evidence="10">The sequence shown here is derived from an EMBL/GenBank/DDBJ whole genome shotgun (WGS) entry which is preliminary data.</text>
</comment>
<feature type="domain" description="Response regulatory" evidence="8">
    <location>
        <begin position="535"/>
        <end position="657"/>
    </location>
</feature>
<dbReference type="InterPro" id="IPR036890">
    <property type="entry name" value="HATPase_C_sf"/>
</dbReference>
<dbReference type="CDD" id="cd00082">
    <property type="entry name" value="HisKA"/>
    <property type="match status" value="1"/>
</dbReference>
<keyword evidence="3 5" id="KW-0597">Phosphoprotein</keyword>
<reference evidence="10" key="1">
    <citation type="submission" date="2020-04" db="EMBL/GenBank/DDBJ databases">
        <authorList>
            <person name="Zhang T."/>
        </authorList>
    </citation>
    <scope>NUCLEOTIDE SEQUENCE</scope>
    <source>
        <strain evidence="10">HKST-UBA02</strain>
    </source>
</reference>
<dbReference type="InterPro" id="IPR004358">
    <property type="entry name" value="Sig_transdc_His_kin-like_C"/>
</dbReference>
<evidence type="ECO:0000259" key="9">
    <source>
        <dbReference type="PROSITE" id="PS50894"/>
    </source>
</evidence>
<proteinExistence type="predicted"/>
<comment type="catalytic activity">
    <reaction evidence="1">
        <text>ATP + protein L-histidine = ADP + protein N-phospho-L-histidine.</text>
        <dbReference type="EC" id="2.7.13.3"/>
    </reaction>
</comment>
<feature type="modified residue" description="4-aspartylphosphate" evidence="5">
    <location>
        <position position="734"/>
    </location>
</feature>
<dbReference type="SUPFAM" id="SSF55781">
    <property type="entry name" value="GAF domain-like"/>
    <property type="match status" value="1"/>
</dbReference>
<dbReference type="InterPro" id="IPR003661">
    <property type="entry name" value="HisK_dim/P_dom"/>
</dbReference>
<dbReference type="InterPro" id="IPR036097">
    <property type="entry name" value="HisK_dim/P_sf"/>
</dbReference>
<dbReference type="EMBL" id="JAGQHS010000020">
    <property type="protein sequence ID" value="MCA9755302.1"/>
    <property type="molecule type" value="Genomic_DNA"/>
</dbReference>
<evidence type="ECO:0000259" key="8">
    <source>
        <dbReference type="PROSITE" id="PS50110"/>
    </source>
</evidence>
<dbReference type="Gene3D" id="3.40.50.2300">
    <property type="match status" value="2"/>
</dbReference>
<gene>
    <name evidence="10" type="ORF">KDA27_05825</name>
</gene>
<dbReference type="Gene3D" id="1.20.120.160">
    <property type="entry name" value="HPT domain"/>
    <property type="match status" value="1"/>
</dbReference>
<dbReference type="GO" id="GO:0005886">
    <property type="term" value="C:plasma membrane"/>
    <property type="evidence" value="ECO:0007669"/>
    <property type="project" value="UniProtKB-SubCell"/>
</dbReference>
<accession>A0A956SCB8</accession>
<keyword evidence="6" id="KW-0472">Membrane</keyword>
<dbReference type="GO" id="GO:0005524">
    <property type="term" value="F:ATP binding"/>
    <property type="evidence" value="ECO:0007669"/>
    <property type="project" value="UniProtKB-KW"/>
</dbReference>
<keyword evidence="6" id="KW-0812">Transmembrane</keyword>
<dbReference type="SMART" id="SM00448">
    <property type="entry name" value="REC"/>
    <property type="match status" value="2"/>
</dbReference>
<dbReference type="PROSITE" id="PS50110">
    <property type="entry name" value="RESPONSE_REGULATORY"/>
    <property type="match status" value="2"/>
</dbReference>
<dbReference type="Gene3D" id="3.30.565.10">
    <property type="entry name" value="Histidine kinase-like ATPase, C-terminal domain"/>
    <property type="match status" value="1"/>
</dbReference>
<dbReference type="SUPFAM" id="SSF47384">
    <property type="entry name" value="Homodimeric domain of signal transducing histidine kinase"/>
    <property type="match status" value="1"/>
</dbReference>
<evidence type="ECO:0000256" key="1">
    <source>
        <dbReference type="ARBA" id="ARBA00000085"/>
    </source>
</evidence>
<protein>
    <recommendedName>
        <fullName evidence="2">histidine kinase</fullName>
        <ecNumber evidence="2">2.7.13.3</ecNumber>
    </recommendedName>
</protein>
<evidence type="ECO:0000259" key="7">
    <source>
        <dbReference type="PROSITE" id="PS50109"/>
    </source>
</evidence>
<dbReference type="PANTHER" id="PTHR45339">
    <property type="entry name" value="HYBRID SIGNAL TRANSDUCTION HISTIDINE KINASE J"/>
    <property type="match status" value="1"/>
</dbReference>
<feature type="domain" description="Response regulatory" evidence="8">
    <location>
        <begin position="685"/>
        <end position="806"/>
    </location>
</feature>
<dbReference type="CDD" id="cd00088">
    <property type="entry name" value="HPT"/>
    <property type="match status" value="1"/>
</dbReference>
<dbReference type="CDD" id="cd16922">
    <property type="entry name" value="HATPase_EvgS-ArcB-TorS-like"/>
    <property type="match status" value="1"/>
</dbReference>
<keyword evidence="6" id="KW-1133">Transmembrane helix</keyword>
<organism evidence="10 11">
    <name type="scientific">Eiseniibacteriota bacterium</name>
    <dbReference type="NCBI Taxonomy" id="2212470"/>
    <lineage>
        <taxon>Bacteria</taxon>
        <taxon>Candidatus Eiseniibacteriota</taxon>
    </lineage>
</organism>
<name>A0A956SCB8_UNCEI</name>
<dbReference type="AlphaFoldDB" id="A0A956SCB8"/>
<evidence type="ECO:0000256" key="4">
    <source>
        <dbReference type="PROSITE-ProRule" id="PRU00110"/>
    </source>
</evidence>
<dbReference type="InterPro" id="IPR001789">
    <property type="entry name" value="Sig_transdc_resp-reg_receiver"/>
</dbReference>
<dbReference type="EC" id="2.7.13.3" evidence="2"/>